<proteinExistence type="predicted"/>
<dbReference type="Gene3D" id="2.60.120.620">
    <property type="entry name" value="q2cbj1_9rhob like domain"/>
    <property type="match status" value="1"/>
</dbReference>
<dbReference type="EMBL" id="FOLQ01000005">
    <property type="protein sequence ID" value="SFD49898.1"/>
    <property type="molecule type" value="Genomic_DNA"/>
</dbReference>
<dbReference type="RefSeq" id="WP_093827686.1">
    <property type="nucleotide sequence ID" value="NZ_FOLQ01000005.1"/>
</dbReference>
<dbReference type="GO" id="GO:0016706">
    <property type="term" value="F:2-oxoglutarate-dependent dioxygenase activity"/>
    <property type="evidence" value="ECO:0007669"/>
    <property type="project" value="UniProtKB-ARBA"/>
</dbReference>
<evidence type="ECO:0000256" key="1">
    <source>
        <dbReference type="ARBA" id="ARBA00001954"/>
    </source>
</evidence>
<dbReference type="InterPro" id="IPR008775">
    <property type="entry name" value="Phytyl_CoA_dOase-like"/>
</dbReference>
<evidence type="ECO:0000313" key="3">
    <source>
        <dbReference type="Proteomes" id="UP000198598"/>
    </source>
</evidence>
<evidence type="ECO:0000313" key="2">
    <source>
        <dbReference type="EMBL" id="SFD49898.1"/>
    </source>
</evidence>
<keyword evidence="2" id="KW-0223">Dioxygenase</keyword>
<accession>A0A1I1SYQ1</accession>
<dbReference type="GO" id="GO:0005506">
    <property type="term" value="F:iron ion binding"/>
    <property type="evidence" value="ECO:0007669"/>
    <property type="project" value="UniProtKB-ARBA"/>
</dbReference>
<dbReference type="PANTHER" id="PTHR20883">
    <property type="entry name" value="PHYTANOYL-COA DIOXYGENASE DOMAIN CONTAINING 1"/>
    <property type="match status" value="1"/>
</dbReference>
<gene>
    <name evidence="2" type="ORF">SAMN05216167_105228</name>
</gene>
<keyword evidence="3" id="KW-1185">Reference proteome</keyword>
<dbReference type="Proteomes" id="UP000198598">
    <property type="component" value="Unassembled WGS sequence"/>
</dbReference>
<protein>
    <submittedName>
        <fullName evidence="2">Phytanoyl-CoA dioxygenase (PhyH)</fullName>
    </submittedName>
</protein>
<keyword evidence="2" id="KW-0560">Oxidoreductase</keyword>
<name>A0A1I1SYQ1_9BACT</name>
<dbReference type="PANTHER" id="PTHR20883:SF48">
    <property type="entry name" value="ECTOINE DIOXYGENASE"/>
    <property type="match status" value="1"/>
</dbReference>
<dbReference type="AlphaFoldDB" id="A0A1I1SYQ1"/>
<reference evidence="2 3" key="1">
    <citation type="submission" date="2016-10" db="EMBL/GenBank/DDBJ databases">
        <authorList>
            <person name="de Groot N.N."/>
        </authorList>
    </citation>
    <scope>NUCLEOTIDE SEQUENCE [LARGE SCALE GENOMIC DNA]</scope>
    <source>
        <strain evidence="2 3">DSM 26130</strain>
    </source>
</reference>
<sequence length="320" mass="37672">MKNVSVATKMNLPWVESPFFDDLLQKKELTPEQREMVTHYNREGFLVLRQIVSHELIDRTLNEIKHEYPARVGEQPTRHQDLWKKYSSVRDIASQSQIFDVLRLLYDREPVPFQTLNFKFGTQQRAHSDTIHFSSTPARFMCGVWVAMEETDTNNGPLFYYPRSHRQKEFNYFDIGIEAEENYAEYPHYEEFMEEFMEANGYKRQEIYLQKGDVLIWSSNLVHGGMPIKGENRTRWSQVTHYYFEGCMYYSPRFSDMFANNLNLRHVVNIATGKVVQHSENGKPIETINTGGFKYAVSHNFTLPVLLKEVVKKLIGKKPF</sequence>
<organism evidence="2 3">
    <name type="scientific">Spirosoma endophyticum</name>
    <dbReference type="NCBI Taxonomy" id="662367"/>
    <lineage>
        <taxon>Bacteria</taxon>
        <taxon>Pseudomonadati</taxon>
        <taxon>Bacteroidota</taxon>
        <taxon>Cytophagia</taxon>
        <taxon>Cytophagales</taxon>
        <taxon>Cytophagaceae</taxon>
        <taxon>Spirosoma</taxon>
    </lineage>
</organism>
<comment type="cofactor">
    <cofactor evidence="1">
        <name>Fe(2+)</name>
        <dbReference type="ChEBI" id="CHEBI:29033"/>
    </cofactor>
</comment>
<dbReference type="OrthoDB" id="9814777at2"/>
<dbReference type="Pfam" id="PF05721">
    <property type="entry name" value="PhyH"/>
    <property type="match status" value="1"/>
</dbReference>
<dbReference type="SUPFAM" id="SSF51197">
    <property type="entry name" value="Clavaminate synthase-like"/>
    <property type="match status" value="1"/>
</dbReference>
<dbReference type="STRING" id="662367.SAMN05216167_105228"/>